<dbReference type="PANTHER" id="PTHR40257:SF1">
    <property type="entry name" value="DUF1330 DOMAIN-CONTAINING PROTEIN"/>
    <property type="match status" value="1"/>
</dbReference>
<proteinExistence type="predicted"/>
<dbReference type="Gene3D" id="3.30.70.100">
    <property type="match status" value="2"/>
</dbReference>
<evidence type="ECO:0000313" key="1">
    <source>
        <dbReference type="EMBL" id="SUZ73436.1"/>
    </source>
</evidence>
<organism evidence="1">
    <name type="scientific">marine metagenome</name>
    <dbReference type="NCBI Taxonomy" id="408172"/>
    <lineage>
        <taxon>unclassified sequences</taxon>
        <taxon>metagenomes</taxon>
        <taxon>ecological metagenomes</taxon>
    </lineage>
</organism>
<dbReference type="PANTHER" id="PTHR40257">
    <property type="match status" value="1"/>
</dbReference>
<gene>
    <name evidence="1" type="ORF">METZ01_LOCUS26290</name>
</gene>
<dbReference type="SUPFAM" id="SSF54909">
    <property type="entry name" value="Dimeric alpha+beta barrel"/>
    <property type="match status" value="1"/>
</dbReference>
<sequence>MQYVELTEEAIESIRGRDLDEPIAMINLLKFRDLADPTLGLGATSGRDCYFGYYGAGVSPIANRLATGLSPLYLNEVNSCFFATEGEDWDYLLIPQYPSRRSFIEMITDSEYREVLKYRSGSLANSRLIECVSEPPTGYPLNLSAPLPTDPVVERPGLFRDQRVNDVNNRDPEQPTDMLNLVRMAARTTAGYGVDDMTGAEGYESYKNGVGWSYAERAGVEITWQAFPVATLIGPTDERWDEALMYHYSSRSKMLSMFTDADDYRVNHLPKRNASIVDSRLIETTIGS</sequence>
<accession>A0A381Q262</accession>
<protein>
    <submittedName>
        <fullName evidence="1">Uncharacterized protein</fullName>
    </submittedName>
</protein>
<name>A0A381Q262_9ZZZZ</name>
<dbReference type="AlphaFoldDB" id="A0A381Q262"/>
<dbReference type="EMBL" id="UINC01001179">
    <property type="protein sequence ID" value="SUZ73436.1"/>
    <property type="molecule type" value="Genomic_DNA"/>
</dbReference>
<reference evidence="1" key="1">
    <citation type="submission" date="2018-05" db="EMBL/GenBank/DDBJ databases">
        <authorList>
            <person name="Lanie J.A."/>
            <person name="Ng W.-L."/>
            <person name="Kazmierczak K.M."/>
            <person name="Andrzejewski T.M."/>
            <person name="Davidsen T.M."/>
            <person name="Wayne K.J."/>
            <person name="Tettelin H."/>
            <person name="Glass J.I."/>
            <person name="Rusch D."/>
            <person name="Podicherti R."/>
            <person name="Tsui H.-C.T."/>
            <person name="Winkler M.E."/>
        </authorList>
    </citation>
    <scope>NUCLEOTIDE SEQUENCE</scope>
</reference>
<dbReference type="InterPro" id="IPR011008">
    <property type="entry name" value="Dimeric_a/b-barrel"/>
</dbReference>